<dbReference type="OrthoDB" id="9779630at2"/>
<dbReference type="PANTHER" id="PTHR31088:SF6">
    <property type="entry name" value="PHAGE SHOCK PROTEIN A"/>
    <property type="match status" value="1"/>
</dbReference>
<gene>
    <name evidence="3" type="ORF">NITHO_5970002</name>
</gene>
<evidence type="ECO:0000256" key="2">
    <source>
        <dbReference type="SAM" id="Coils"/>
    </source>
</evidence>
<evidence type="ECO:0000313" key="4">
    <source>
        <dbReference type="Proteomes" id="UP000004221"/>
    </source>
</evidence>
<accession>I4EME5</accession>
<feature type="coiled-coil region" evidence="2">
    <location>
        <begin position="110"/>
        <end position="158"/>
    </location>
</feature>
<keyword evidence="4" id="KW-1185">Reference proteome</keyword>
<dbReference type="Pfam" id="PF04012">
    <property type="entry name" value="PspA_IM30"/>
    <property type="match status" value="1"/>
</dbReference>
<dbReference type="EMBL" id="CAGS01000553">
    <property type="protein sequence ID" value="CCF85858.1"/>
    <property type="molecule type" value="Genomic_DNA"/>
</dbReference>
<keyword evidence="2" id="KW-0175">Coiled coil</keyword>
<comment type="similarity">
    <text evidence="1">Belongs to the PspA/Vipp/IM30 family.</text>
</comment>
<dbReference type="Proteomes" id="UP000004221">
    <property type="component" value="Unassembled WGS sequence"/>
</dbReference>
<evidence type="ECO:0000256" key="1">
    <source>
        <dbReference type="ARBA" id="ARBA00043985"/>
    </source>
</evidence>
<dbReference type="PANTHER" id="PTHR31088">
    <property type="entry name" value="MEMBRANE-ASSOCIATED PROTEIN VIPP1, CHLOROPLASTIC"/>
    <property type="match status" value="1"/>
</dbReference>
<proteinExistence type="inferred from homology"/>
<evidence type="ECO:0000313" key="3">
    <source>
        <dbReference type="EMBL" id="CCF85858.1"/>
    </source>
</evidence>
<organism evidence="3 4">
    <name type="scientific">Nitrolancea hollandica Lb</name>
    <dbReference type="NCBI Taxonomy" id="1129897"/>
    <lineage>
        <taxon>Bacteria</taxon>
        <taxon>Pseudomonadati</taxon>
        <taxon>Thermomicrobiota</taxon>
        <taxon>Thermomicrobia</taxon>
        <taxon>Sphaerobacterales</taxon>
        <taxon>Sphaerobacterineae</taxon>
        <taxon>Sphaerobacteraceae</taxon>
        <taxon>Nitrolancea</taxon>
    </lineage>
</organism>
<name>I4EME5_9BACT</name>
<dbReference type="RefSeq" id="WP_008481123.1">
    <property type="nucleotide sequence ID" value="NZ_CAGS01000553.1"/>
</dbReference>
<comment type="caution">
    <text evidence="3">The sequence shown here is derived from an EMBL/GenBank/DDBJ whole genome shotgun (WGS) entry which is preliminary data.</text>
</comment>
<reference evidence="3 4" key="1">
    <citation type="journal article" date="2012" name="ISME J.">
        <title>Nitrification expanded: discovery, physiology and genomics of a nitrite-oxidizing bacterium from the phylum Chloroflexi.</title>
        <authorList>
            <person name="Sorokin D.Y."/>
            <person name="Lucker S."/>
            <person name="Vejmelkova D."/>
            <person name="Kostrikina N.A."/>
            <person name="Kleerebezem R."/>
            <person name="Rijpstra W.I."/>
            <person name="Damste J.S."/>
            <person name="Le Paslier D."/>
            <person name="Muyzer G."/>
            <person name="Wagner M."/>
            <person name="van Loosdrecht M.C."/>
            <person name="Daims H."/>
        </authorList>
    </citation>
    <scope>NUCLEOTIDE SEQUENCE [LARGE SCALE GENOMIC DNA]</scope>
    <source>
        <strain evidence="4">none</strain>
    </source>
</reference>
<sequence length="244" mass="27374">MAQSILARMGQLLRANVNALLDAAEDPEKMLDQLIRDYTSNIYEAESAVAQTIGNLRLLEGDHREAVEAANEWGEKALAASRKADDLRAGGQTAEAERFDSLAKIALRRQLSYEEQARTLESQVQQQRELTAKLKEGLDKLRLKREEVVQKRDELVSRAKMAHAQVQVQQALKSVSVLDPASELSRFEERVRREEALAQGMEEAAVPSLEEQFAQLENEEDEREVEARFAQLKSGQVPGLHAGR</sequence>
<feature type="coiled-coil region" evidence="2">
    <location>
        <begin position="184"/>
        <end position="226"/>
    </location>
</feature>
<protein>
    <submittedName>
        <fullName evidence="3">Phage shock protein A, PspA</fullName>
    </submittedName>
</protein>
<dbReference type="InterPro" id="IPR007157">
    <property type="entry name" value="PspA_VIPP1"/>
</dbReference>
<dbReference type="AlphaFoldDB" id="I4EME5"/>